<comment type="caution">
    <text evidence="5">The sequence shown here is derived from an EMBL/GenBank/DDBJ whole genome shotgun (WGS) entry which is preliminary data.</text>
</comment>
<dbReference type="InterPro" id="IPR018060">
    <property type="entry name" value="HTH_AraC"/>
</dbReference>
<dbReference type="EMBL" id="JABSNM010000002">
    <property type="protein sequence ID" value="NRT54853.1"/>
    <property type="molecule type" value="Genomic_DNA"/>
</dbReference>
<feature type="domain" description="HTH araC/xylS-type" evidence="4">
    <location>
        <begin position="215"/>
        <end position="320"/>
    </location>
</feature>
<dbReference type="PANTHER" id="PTHR46796">
    <property type="entry name" value="HTH-TYPE TRANSCRIPTIONAL ACTIVATOR RHAS-RELATED"/>
    <property type="match status" value="1"/>
</dbReference>
<keyword evidence="3" id="KW-0804">Transcription</keyword>
<evidence type="ECO:0000313" key="6">
    <source>
        <dbReference type="Proteomes" id="UP001516061"/>
    </source>
</evidence>
<dbReference type="InterPro" id="IPR050204">
    <property type="entry name" value="AraC_XylS_family_regulators"/>
</dbReference>
<organism evidence="5 6">
    <name type="scientific">Sphaerotilus uruguayifluvii</name>
    <dbReference type="NCBI Taxonomy" id="2735897"/>
    <lineage>
        <taxon>Bacteria</taxon>
        <taxon>Pseudomonadati</taxon>
        <taxon>Pseudomonadota</taxon>
        <taxon>Betaproteobacteria</taxon>
        <taxon>Burkholderiales</taxon>
        <taxon>Sphaerotilaceae</taxon>
        <taxon>Sphaerotilus</taxon>
    </lineage>
</organism>
<dbReference type="InterPro" id="IPR009057">
    <property type="entry name" value="Homeodomain-like_sf"/>
</dbReference>
<keyword evidence="6" id="KW-1185">Reference proteome</keyword>
<reference evidence="5 6" key="1">
    <citation type="submission" date="2020-05" db="EMBL/GenBank/DDBJ databases">
        <title>Genomic Encyclopedia of Type Strains, Phase IV (KMG-V): Genome sequencing to study the core and pangenomes of soil and plant-associated prokaryotes.</title>
        <authorList>
            <person name="Whitman W."/>
        </authorList>
    </citation>
    <scope>NUCLEOTIDE SEQUENCE [LARGE SCALE GENOMIC DNA]</scope>
    <source>
        <strain evidence="5 6">C29</strain>
    </source>
</reference>
<dbReference type="PROSITE" id="PS01124">
    <property type="entry name" value="HTH_ARAC_FAMILY_2"/>
    <property type="match status" value="1"/>
</dbReference>
<evidence type="ECO:0000256" key="2">
    <source>
        <dbReference type="ARBA" id="ARBA00023125"/>
    </source>
</evidence>
<proteinExistence type="predicted"/>
<sequence>MTGPTLRQHHSHDIDEHVEHLDGWRLRYEQLGRGCFEGRFAEVRLDGVQVFREHTSQPVRQRGTLMPATLGFAFVDAEGEIGNGAYDGHPIGPEELLCSHDGDIDLRTPPDCRLTGIVVDAAVLRAQLGAEADADLAALPPGRIAPMQPVGSAGLRLRRGVHRVLAAALDARDKDARLPDAADRLELLEALAEVIRCGQVPDETLRGRARLELVNRTCALMLDQLHAADPQDAPTLETLARQAGTSARTLGYAFQSVLGLSPMQYLRTLRFNLVRGELRRSRQRDSIYDIATRHGFWHFGHFSVDYRRQFGERPSDTLARVRLPDA</sequence>
<dbReference type="PANTHER" id="PTHR46796:SF12">
    <property type="entry name" value="HTH-TYPE DNA-BINDING TRANSCRIPTIONAL ACTIVATOR EUTR"/>
    <property type="match status" value="1"/>
</dbReference>
<protein>
    <submittedName>
        <fullName evidence="5">AraC family ethanolamine operon transcriptional activator</fullName>
    </submittedName>
</protein>
<dbReference type="SUPFAM" id="SSF46689">
    <property type="entry name" value="Homeodomain-like"/>
    <property type="match status" value="2"/>
</dbReference>
<evidence type="ECO:0000256" key="1">
    <source>
        <dbReference type="ARBA" id="ARBA00023015"/>
    </source>
</evidence>
<dbReference type="RefSeq" id="WP_173803815.1">
    <property type="nucleotide sequence ID" value="NZ_JABSNM010000002.1"/>
</dbReference>
<gene>
    <name evidence="5" type="ORF">HNQ01_000563</name>
</gene>
<keyword evidence="2" id="KW-0238">DNA-binding</keyword>
<dbReference type="Proteomes" id="UP001516061">
    <property type="component" value="Unassembled WGS sequence"/>
</dbReference>
<name>A0ABX2FXV4_9BURK</name>
<evidence type="ECO:0000313" key="5">
    <source>
        <dbReference type="EMBL" id="NRT54853.1"/>
    </source>
</evidence>
<dbReference type="Gene3D" id="1.10.10.60">
    <property type="entry name" value="Homeodomain-like"/>
    <property type="match status" value="1"/>
</dbReference>
<dbReference type="SMART" id="SM00342">
    <property type="entry name" value="HTH_ARAC"/>
    <property type="match status" value="1"/>
</dbReference>
<keyword evidence="1" id="KW-0805">Transcription regulation</keyword>
<evidence type="ECO:0000256" key="3">
    <source>
        <dbReference type="ARBA" id="ARBA00023163"/>
    </source>
</evidence>
<accession>A0ABX2FXV4</accession>
<evidence type="ECO:0000259" key="4">
    <source>
        <dbReference type="PROSITE" id="PS01124"/>
    </source>
</evidence>
<dbReference type="Pfam" id="PF12833">
    <property type="entry name" value="HTH_18"/>
    <property type="match status" value="1"/>
</dbReference>